<dbReference type="Proteomes" id="UP000265361">
    <property type="component" value="Unassembled WGS sequence"/>
</dbReference>
<proteinExistence type="predicted"/>
<evidence type="ECO:0000313" key="1">
    <source>
        <dbReference type="EMBL" id="RIJ17333.1"/>
    </source>
</evidence>
<accession>A0A399QEG1</accession>
<evidence type="ECO:0000313" key="2">
    <source>
        <dbReference type="Proteomes" id="UP000265361"/>
    </source>
</evidence>
<protein>
    <submittedName>
        <fullName evidence="1">Uncharacterized protein</fullName>
    </submittedName>
</protein>
<dbReference type="AlphaFoldDB" id="A0A399QEG1"/>
<name>A0A399QEG1_9MICO</name>
<comment type="caution">
    <text evidence="1">The sequence shown here is derived from an EMBL/GenBank/DDBJ whole genome shotgun (WGS) entry which is preliminary data.</text>
</comment>
<sequence>MRHPTRRDRIRVHQLEHVPVGRSVTGRSVTGRSTEIMGLVSPSRRRAVGVAGASRLPAPLPAVEGGSIRQRIRRF</sequence>
<gene>
    <name evidence="1" type="ORF">DZF97_03020</name>
</gene>
<dbReference type="EMBL" id="QWED01000044">
    <property type="protein sequence ID" value="RIJ17333.1"/>
    <property type="molecule type" value="Genomic_DNA"/>
</dbReference>
<organism evidence="1 2">
    <name type="scientific">Clavibacter nebraskensis</name>
    <dbReference type="NCBI Taxonomy" id="31963"/>
    <lineage>
        <taxon>Bacteria</taxon>
        <taxon>Bacillati</taxon>
        <taxon>Actinomycetota</taxon>
        <taxon>Actinomycetes</taxon>
        <taxon>Micrococcales</taxon>
        <taxon>Microbacteriaceae</taxon>
        <taxon>Clavibacter</taxon>
    </lineage>
</organism>
<reference evidence="1 2" key="1">
    <citation type="submission" date="2018-08" db="EMBL/GenBank/DDBJ databases">
        <title>Genome Sequence of Clavibacter michiganensis Subspecies type strains, and the Atypical Peach-Colored Strains Isolated from Tomato.</title>
        <authorList>
            <person name="Osdaghi E."/>
            <person name="Portier P."/>
            <person name="Briand M."/>
            <person name="Jacques M.-A."/>
        </authorList>
    </citation>
    <scope>NUCLEOTIDE SEQUENCE [LARGE SCALE GENOMIC DNA]</scope>
    <source>
        <strain evidence="1 2">CFBP 7577</strain>
    </source>
</reference>